<gene>
    <name evidence="1" type="ORF">PPSC2_23575</name>
</gene>
<dbReference type="Proteomes" id="UP000006868">
    <property type="component" value="Chromosome"/>
</dbReference>
<dbReference type="STRING" id="1406.LK13_11080"/>
<dbReference type="KEGG" id="ppm:PPSC2_23575"/>
<protein>
    <recommendedName>
        <fullName evidence="3">SMI1/KNR4 family protein</fullName>
    </recommendedName>
</protein>
<dbReference type="PATRIC" id="fig|886882.15.peg.4991"/>
<evidence type="ECO:0008006" key="3">
    <source>
        <dbReference type="Google" id="ProtNLM"/>
    </source>
</evidence>
<evidence type="ECO:0000313" key="2">
    <source>
        <dbReference type="Proteomes" id="UP000006868"/>
    </source>
</evidence>
<sequence>MYWVSTQHTPVAADELTNFEHTYGITLPIPYASFLTQYGPGTYCGLLVIERPDPQLLQSYADYELWTHNDNCPITAQQLGECVFIGSSIDGDFLAVHPQVEGLLWLPRHSEVITMKPLDVQAPFIDTLEHILRDEFGRIEPFPRYFEPVSLDRVATFLQFNPPETAEAYGSANPNDQALQVAPASIQVLAQRFKQHFDSNLWIENEHICLAFLQSLGGYVRFNYAYGREVAIIYESKAIALHDEVLSFLQKEHCQVVE</sequence>
<dbReference type="SUPFAM" id="SSF160631">
    <property type="entry name" value="SMI1/KNR4-like"/>
    <property type="match status" value="1"/>
</dbReference>
<dbReference type="OrthoDB" id="2652437at2"/>
<evidence type="ECO:0000313" key="1">
    <source>
        <dbReference type="EMBL" id="ADO58964.1"/>
    </source>
</evidence>
<organism evidence="1 2">
    <name type="scientific">Paenibacillus polymyxa (strain SC2)</name>
    <name type="common">Bacillus polymyxa</name>
    <dbReference type="NCBI Taxonomy" id="886882"/>
    <lineage>
        <taxon>Bacteria</taxon>
        <taxon>Bacillati</taxon>
        <taxon>Bacillota</taxon>
        <taxon>Bacilli</taxon>
        <taxon>Bacillales</taxon>
        <taxon>Paenibacillaceae</taxon>
        <taxon>Paenibacillus</taxon>
    </lineage>
</organism>
<dbReference type="EMBL" id="CP002213">
    <property type="protein sequence ID" value="ADO58964.1"/>
    <property type="molecule type" value="Genomic_DNA"/>
</dbReference>
<accession>E3E7A9</accession>
<dbReference type="eggNOG" id="ENOG5032R8D">
    <property type="taxonomic scope" value="Bacteria"/>
</dbReference>
<dbReference type="RefSeq" id="WP_013373500.1">
    <property type="nucleotide sequence ID" value="NC_014622.2"/>
</dbReference>
<dbReference type="InterPro" id="IPR037883">
    <property type="entry name" value="Knr4/Smi1-like_sf"/>
</dbReference>
<reference evidence="1 2" key="1">
    <citation type="journal article" date="2011" name="J. Bacteriol.">
        <title>Complete genome sequence of Paenibacillus polymyxa SC2, a strain of plant growth-promoting Rhizobacterium with broad-spectrum antimicrobial activity.</title>
        <authorList>
            <person name="Ma M."/>
            <person name="Wang C."/>
            <person name="Ding Y."/>
            <person name="Li L."/>
            <person name="Shen D."/>
            <person name="Jiang X."/>
            <person name="Guan D."/>
            <person name="Cao F."/>
            <person name="Chen H."/>
            <person name="Feng R."/>
            <person name="Wang X."/>
            <person name="Ge Y."/>
            <person name="Yao L."/>
            <person name="Bing X."/>
            <person name="Yang X."/>
            <person name="Li J."/>
            <person name="Du B."/>
        </authorList>
    </citation>
    <scope>NUCLEOTIDE SEQUENCE [LARGE SCALE GENOMIC DNA]</scope>
    <source>
        <strain evidence="1 2">SC2</strain>
    </source>
</reference>
<dbReference type="AlphaFoldDB" id="E3E7A9"/>
<proteinExistence type="predicted"/>
<dbReference type="HOGENOM" id="CLU_1077073_0_0_9"/>
<name>E3E7A9_PAEPS</name>